<proteinExistence type="predicted"/>
<evidence type="ECO:0008006" key="5">
    <source>
        <dbReference type="Google" id="ProtNLM"/>
    </source>
</evidence>
<sequence>MAGMRDKLIHFYFGVDYQLVCQTVKDRLPRIQSEIKDIYDELI</sequence>
<dbReference type="Pfam" id="PF01934">
    <property type="entry name" value="HepT-like"/>
    <property type="match status" value="1"/>
</dbReference>
<evidence type="ECO:0000313" key="4">
    <source>
        <dbReference type="EMBL" id="VEN75050.1"/>
    </source>
</evidence>
<dbReference type="InterPro" id="IPR008201">
    <property type="entry name" value="HepT-like"/>
</dbReference>
<organism evidence="4">
    <name type="scientific">uncultured Desulfobacteraceae bacterium</name>
    <dbReference type="NCBI Taxonomy" id="218296"/>
    <lineage>
        <taxon>Bacteria</taxon>
        <taxon>Pseudomonadati</taxon>
        <taxon>Thermodesulfobacteriota</taxon>
        <taxon>Desulfobacteria</taxon>
        <taxon>Desulfobacterales</taxon>
        <taxon>Desulfobacteraceae</taxon>
        <taxon>environmental samples</taxon>
    </lineage>
</organism>
<keyword evidence="1" id="KW-1277">Toxin-antitoxin system</keyword>
<accession>A0A484HLG3</accession>
<name>A0A484HLG3_9BACT</name>
<keyword evidence="2" id="KW-0540">Nuclease</keyword>
<evidence type="ECO:0000256" key="3">
    <source>
        <dbReference type="ARBA" id="ARBA00022801"/>
    </source>
</evidence>
<dbReference type="AlphaFoldDB" id="A0A484HLG3"/>
<gene>
    <name evidence="4" type="ORF">EPICR_60037</name>
</gene>
<dbReference type="EMBL" id="CAACVI010000049">
    <property type="protein sequence ID" value="VEN75050.1"/>
    <property type="molecule type" value="Genomic_DNA"/>
</dbReference>
<evidence type="ECO:0000256" key="1">
    <source>
        <dbReference type="ARBA" id="ARBA00022649"/>
    </source>
</evidence>
<dbReference type="GO" id="GO:0016787">
    <property type="term" value="F:hydrolase activity"/>
    <property type="evidence" value="ECO:0007669"/>
    <property type="project" value="UniProtKB-KW"/>
</dbReference>
<dbReference type="GO" id="GO:0110001">
    <property type="term" value="C:toxin-antitoxin complex"/>
    <property type="evidence" value="ECO:0007669"/>
    <property type="project" value="InterPro"/>
</dbReference>
<keyword evidence="3" id="KW-0378">Hydrolase</keyword>
<reference evidence="4" key="1">
    <citation type="submission" date="2019-01" db="EMBL/GenBank/DDBJ databases">
        <authorList>
            <consortium name="Genoscope - CEA"/>
            <person name="William W."/>
        </authorList>
    </citation>
    <scope>NUCLEOTIDE SEQUENCE</scope>
    <source>
        <strain evidence="4">CR-1</strain>
    </source>
</reference>
<protein>
    <recommendedName>
        <fullName evidence="5">DUF86 domain-containing protein</fullName>
    </recommendedName>
</protein>
<dbReference type="GO" id="GO:0004540">
    <property type="term" value="F:RNA nuclease activity"/>
    <property type="evidence" value="ECO:0007669"/>
    <property type="project" value="InterPro"/>
</dbReference>
<evidence type="ECO:0000256" key="2">
    <source>
        <dbReference type="ARBA" id="ARBA00022722"/>
    </source>
</evidence>